<reference evidence="12 13" key="1">
    <citation type="submission" date="2016-06" db="EMBL/GenBank/DDBJ databases">
        <authorList>
            <person name="Olsen C.W."/>
            <person name="Carey S."/>
            <person name="Hinshaw L."/>
            <person name="Karasin A.I."/>
        </authorList>
    </citation>
    <scope>NUCLEOTIDE SEQUENCE [LARGE SCALE GENOMIC DNA]</scope>
    <source>
        <strain evidence="12 13">LZ-22</strain>
    </source>
</reference>
<evidence type="ECO:0000256" key="5">
    <source>
        <dbReference type="ARBA" id="ARBA00022676"/>
    </source>
</evidence>
<dbReference type="InterPro" id="IPR017853">
    <property type="entry name" value="GH"/>
</dbReference>
<dbReference type="EMBL" id="FMYF01000006">
    <property type="protein sequence ID" value="SDB88957.1"/>
    <property type="molecule type" value="Genomic_DNA"/>
</dbReference>
<evidence type="ECO:0000256" key="9">
    <source>
        <dbReference type="ARBA" id="ARBA00031501"/>
    </source>
</evidence>
<evidence type="ECO:0000256" key="1">
    <source>
        <dbReference type="ARBA" id="ARBA00000439"/>
    </source>
</evidence>
<dbReference type="Gene3D" id="3.20.20.80">
    <property type="entry name" value="Glycosidases"/>
    <property type="match status" value="1"/>
</dbReference>
<sequence length="735" mass="81373">MAAPSPSLQQLASDYGIATGYYNTSGQYIDASAETLVAVLASMGVEAGTPGAADAAIRARQDAIWARILPPSVVMRTSQERTVAVHVPAGHAVELTVVLEGGDLVPAEQVENWEPPREVEGVPIGEATFQMPTGLPLGYHRLRADWDGKSAWSTMIVTPDTLELPERTWGPMVQLYSVRSRDSWGLGDLGDLRTLVDWCAEQQAGYVLTNPMHAAEPTVPQEASPYLPTSRRFSHPVYLRIEDVPEFGQLSEERAAHVAELRRQVQQDPATHDRIDRDTVWPAKMEALYLIHEVRRSPERQAAYKRYRAEQEAGLVHFARWMALAETYGADWRLWDPPLRDVHSPELDVWAARHVAAVEFHIWLQWLLDEQMANVQDAAIAAGMPIGVMGDLAVGVNEYGAETWANPDLYARGVTVGAPPDPYNMLGQNWSQPPMRPDVLAATGYAPLRALVGTLLRHSGGLRVDHIMGLFRLWWIPEGMAPTEGTYVYYDHEAMVGVLTLEAHRAGAVVVGEDLGTVEPYVRDYLRDRGVLGTSILWWEKNHDDRPLEPQWYREACMASVTTHDLPPTAGYLEMAHVQLRQELGVLTRPVLDVLADEEREQAKFLDACRAQGLLPHDFVLFTEADRLARQVRIEQGVASEAGVPSGAVVPSDDAAIRTAVQALYGYLVRSRARLLNVALTDMVGDRRIQNQPGTSWEHPNWRVPLSGPDGRPVLLEDALAGDRAAELAAVLRGE</sequence>
<dbReference type="PANTHER" id="PTHR32438:SF5">
    <property type="entry name" value="4-ALPHA-GLUCANOTRANSFERASE DPE1, CHLOROPLASTIC_AMYLOPLASTIC"/>
    <property type="match status" value="1"/>
</dbReference>
<keyword evidence="13" id="KW-1185">Reference proteome</keyword>
<dbReference type="Proteomes" id="UP000199086">
    <property type="component" value="Unassembled WGS sequence"/>
</dbReference>
<accession>A0A1G6H3Q4</accession>
<organism evidence="12 13">
    <name type="scientific">Raineyella antarctica</name>
    <dbReference type="NCBI Taxonomy" id="1577474"/>
    <lineage>
        <taxon>Bacteria</taxon>
        <taxon>Bacillati</taxon>
        <taxon>Actinomycetota</taxon>
        <taxon>Actinomycetes</taxon>
        <taxon>Propionibacteriales</taxon>
        <taxon>Propionibacteriaceae</taxon>
        <taxon>Raineyella</taxon>
    </lineage>
</organism>
<dbReference type="Pfam" id="PF02446">
    <property type="entry name" value="Glyco_hydro_77"/>
    <property type="match status" value="1"/>
</dbReference>
<dbReference type="InterPro" id="IPR003385">
    <property type="entry name" value="Glyco_hydro_77"/>
</dbReference>
<evidence type="ECO:0000313" key="12">
    <source>
        <dbReference type="EMBL" id="SDB88957.1"/>
    </source>
</evidence>
<keyword evidence="5 10" id="KW-0328">Glycosyltransferase</keyword>
<keyword evidence="6 10" id="KW-0808">Transferase</keyword>
<dbReference type="EC" id="2.4.1.25" evidence="3 10"/>
<dbReference type="RefSeq" id="WP_092610670.1">
    <property type="nucleotide sequence ID" value="NZ_FMYF01000006.1"/>
</dbReference>
<feature type="domain" description="MalQ N-terminal beta-sandwich" evidence="11">
    <location>
        <begin position="69"/>
        <end position="159"/>
    </location>
</feature>
<evidence type="ECO:0000256" key="6">
    <source>
        <dbReference type="ARBA" id="ARBA00022679"/>
    </source>
</evidence>
<evidence type="ECO:0000256" key="4">
    <source>
        <dbReference type="ARBA" id="ARBA00020295"/>
    </source>
</evidence>
<evidence type="ECO:0000256" key="7">
    <source>
        <dbReference type="ARBA" id="ARBA00023277"/>
    </source>
</evidence>
<gene>
    <name evidence="12" type="ORF">GA0111570_106155</name>
</gene>
<evidence type="ECO:0000256" key="2">
    <source>
        <dbReference type="ARBA" id="ARBA00005684"/>
    </source>
</evidence>
<name>A0A1G6H3Q4_9ACTN</name>
<evidence type="ECO:0000256" key="10">
    <source>
        <dbReference type="RuleBase" id="RU361207"/>
    </source>
</evidence>
<keyword evidence="7 10" id="KW-0119">Carbohydrate metabolism</keyword>
<proteinExistence type="inferred from homology"/>
<dbReference type="STRING" id="1577474.GA0111570_106155"/>
<dbReference type="InterPro" id="IPR048458">
    <property type="entry name" value="MalQ_N"/>
</dbReference>
<dbReference type="Pfam" id="PF21226">
    <property type="entry name" value="MalQ_N"/>
    <property type="match status" value="1"/>
</dbReference>
<comment type="similarity">
    <text evidence="2 10">Belongs to the disproportionating enzyme family.</text>
</comment>
<dbReference type="NCBIfam" id="TIGR00217">
    <property type="entry name" value="malQ"/>
    <property type="match status" value="1"/>
</dbReference>
<comment type="catalytic activity">
    <reaction evidence="1 10">
        <text>Transfers a segment of a (1-&gt;4)-alpha-D-glucan to a new position in an acceptor, which may be glucose or a (1-&gt;4)-alpha-D-glucan.</text>
        <dbReference type="EC" id="2.4.1.25"/>
    </reaction>
</comment>
<dbReference type="GO" id="GO:0005975">
    <property type="term" value="P:carbohydrate metabolic process"/>
    <property type="evidence" value="ECO:0007669"/>
    <property type="project" value="InterPro"/>
</dbReference>
<protein>
    <recommendedName>
        <fullName evidence="4 10">4-alpha-glucanotransferase</fullName>
        <ecNumber evidence="3 10">2.4.1.25</ecNumber>
    </recommendedName>
    <alternativeName>
        <fullName evidence="8 10">Amylomaltase</fullName>
    </alternativeName>
    <alternativeName>
        <fullName evidence="9 10">Disproportionating enzyme</fullName>
    </alternativeName>
</protein>
<evidence type="ECO:0000256" key="8">
    <source>
        <dbReference type="ARBA" id="ARBA00031423"/>
    </source>
</evidence>
<evidence type="ECO:0000313" key="13">
    <source>
        <dbReference type="Proteomes" id="UP000199086"/>
    </source>
</evidence>
<dbReference type="GO" id="GO:0004134">
    <property type="term" value="F:4-alpha-glucanotransferase activity"/>
    <property type="evidence" value="ECO:0007669"/>
    <property type="project" value="UniProtKB-EC"/>
</dbReference>
<evidence type="ECO:0000259" key="11">
    <source>
        <dbReference type="Pfam" id="PF21226"/>
    </source>
</evidence>
<dbReference type="PANTHER" id="PTHR32438">
    <property type="entry name" value="4-ALPHA-GLUCANOTRANSFERASE DPE1, CHLOROPLASTIC/AMYLOPLASTIC"/>
    <property type="match status" value="1"/>
</dbReference>
<dbReference type="AlphaFoldDB" id="A0A1G6H3Q4"/>
<evidence type="ECO:0000256" key="3">
    <source>
        <dbReference type="ARBA" id="ARBA00012560"/>
    </source>
</evidence>
<dbReference type="SUPFAM" id="SSF51445">
    <property type="entry name" value="(Trans)glycosidases"/>
    <property type="match status" value="1"/>
</dbReference>